<dbReference type="Proteomes" id="UP000286246">
    <property type="component" value="Unassembled WGS sequence"/>
</dbReference>
<dbReference type="AlphaFoldDB" id="A0A420BJ69"/>
<keyword evidence="2" id="KW-1185">Reference proteome</keyword>
<dbReference type="EMBL" id="RAPY01000001">
    <property type="protein sequence ID" value="RKE56665.1"/>
    <property type="molecule type" value="Genomic_DNA"/>
</dbReference>
<name>A0A420BJ69_SPHD1</name>
<proteinExistence type="predicted"/>
<reference evidence="1 2" key="1">
    <citation type="submission" date="2018-09" db="EMBL/GenBank/DDBJ databases">
        <title>Genomic Encyclopedia of Type Strains, Phase III (KMG-III): the genomes of soil and plant-associated and newly described type strains.</title>
        <authorList>
            <person name="Whitman W."/>
        </authorList>
    </citation>
    <scope>NUCLEOTIDE SEQUENCE [LARGE SCALE GENOMIC DNA]</scope>
    <source>
        <strain evidence="1 2">CECT 7938</strain>
    </source>
</reference>
<evidence type="ECO:0000313" key="1">
    <source>
        <dbReference type="EMBL" id="RKE56665.1"/>
    </source>
</evidence>
<protein>
    <submittedName>
        <fullName evidence="1">Uncharacterized protein</fullName>
    </submittedName>
</protein>
<evidence type="ECO:0000313" key="2">
    <source>
        <dbReference type="Proteomes" id="UP000286246"/>
    </source>
</evidence>
<comment type="caution">
    <text evidence="1">The sequence shown here is derived from an EMBL/GenBank/DDBJ whole genome shotgun (WGS) entry which is preliminary data.</text>
</comment>
<gene>
    <name evidence="1" type="ORF">DFQ12_1531</name>
</gene>
<sequence length="323" mass="37808">MESLYICHPINMKRIILFIVFLLSSSVFAQSKLSVYRLFSNELKNDRIRGKHLQLRFEKDANNNIGFDTINIQSKYIPPKIASILKNNTSFDTGKYELKIYWDLYSSEVYTHIEKVKIYEGFPNFSEFDARPVGGVKNFVNQILSDFKRNNFDPYQHTSYTNPIEVFVDKNGHHSFLSPWQIIVHLDSAKLISWKPALYNGRPKNSIFSFRLTNNHPLVTDIEMPETDQTSKVFVLDEMYKGEKVRFRSDTETIPVGRVVISFVLDLSIDRLVNPIIHRDNGNDATEFINFIQTYIPSKYSLYTSFFSHPNRYYFYIAPPMDK</sequence>
<organism evidence="1 2">
    <name type="scientific">Sphingobacterium detergens</name>
    <dbReference type="NCBI Taxonomy" id="1145106"/>
    <lineage>
        <taxon>Bacteria</taxon>
        <taxon>Pseudomonadati</taxon>
        <taxon>Bacteroidota</taxon>
        <taxon>Sphingobacteriia</taxon>
        <taxon>Sphingobacteriales</taxon>
        <taxon>Sphingobacteriaceae</taxon>
        <taxon>Sphingobacterium</taxon>
    </lineage>
</organism>
<accession>A0A420BJ69</accession>